<evidence type="ECO:0000256" key="2">
    <source>
        <dbReference type="ARBA" id="ARBA00006980"/>
    </source>
</evidence>
<keyword evidence="5" id="KW-0812">Transmembrane</keyword>
<sequence length="747" mass="76664">MRKYISLTTFLLLGACASQPATGPAPALLTASPLAPPASAATDGRINGQVTGGALPPRPSASYGATLAPPGAAQASASGGNGDITFDFADTDIRAVVAQVLGGILHVNYTIDPSVSGTVTLRTVTPLTQDQVLPTLQTMLAQNNAVLVQSSGLYRVMPADQSGGAALASNPALGGAEVLPLRYASAQPLATMLQPYVTKGGSITADPTRNALIIQGDPATREALTGLIQAFDVDALAGQSYELFPVTGGDAKDFADAFSAALTKTGDTAAKGPAAVSVVPLERISAVLVIARSQSYLADAARVYGVLAQVQTETVRSWHVYYLRNSRANDAAYLLQQAFTPDAVTAQPSASATVSQNAQSGGMNGSSSNMNNSGASSEISSSTGSTDASSANSSNGTGTSSAASATQSSASTSGASALLGPLSSTGNASGDTQSGIRIIPDVPNNSLLVYATTNEDAQIEGVLSKIDIMPLEVRIDATIAEVELTGELKYGTQYYFKSGDINTVLTTASTAALDSTFPGFVLAGTGNNAFAISALQSVTKVRVLSSPELMVLDGQGASLQVGNSVPYLSQTSQSTTSNSAVIDSIDYRDTGVILHVTPHVGSNGLVTMDISQEVSGVSPTVTTTGLNSPTFTERAVTSRVAIQDGQTVGLAGLISDDDSRQNSGIPGLKNLPWIGAAFGSQTNNRTRQELLVLITPHVIRTQQQALDLTEDMQQALPQAAAVPGALRNTPTDNSDDPNLRLENRLIR</sequence>
<proteinExistence type="inferred from homology"/>
<dbReference type="PRINTS" id="PR00811">
    <property type="entry name" value="BCTERIALGSPD"/>
</dbReference>
<dbReference type="InterPro" id="IPR004846">
    <property type="entry name" value="T2SS/T3SS_dom"/>
</dbReference>
<feature type="region of interest" description="Disordered" evidence="11">
    <location>
        <begin position="39"/>
        <end position="76"/>
    </location>
</feature>
<dbReference type="InterPro" id="IPR005644">
    <property type="entry name" value="NolW-like"/>
</dbReference>
<dbReference type="InterPro" id="IPR001775">
    <property type="entry name" value="GspD/PilQ"/>
</dbReference>
<evidence type="ECO:0000313" key="16">
    <source>
        <dbReference type="EMBL" id="MBB5372216.1"/>
    </source>
</evidence>
<feature type="compositionally biased region" description="Low complexity" evidence="11">
    <location>
        <begin position="64"/>
        <end position="76"/>
    </location>
</feature>
<name>A0A840V8Z6_9PROT</name>
<dbReference type="PROSITE" id="PS51257">
    <property type="entry name" value="PROKAR_LIPOPROTEIN"/>
    <property type="match status" value="1"/>
</dbReference>
<evidence type="ECO:0000313" key="17">
    <source>
        <dbReference type="Proteomes" id="UP000553706"/>
    </source>
</evidence>
<dbReference type="EMBL" id="JACHFJ010000001">
    <property type="protein sequence ID" value="MBB5372216.1"/>
    <property type="molecule type" value="Genomic_DNA"/>
</dbReference>
<reference evidence="16 17" key="1">
    <citation type="submission" date="2020-08" db="EMBL/GenBank/DDBJ databases">
        <title>Genomic Encyclopedia of Type Strains, Phase IV (KMG-IV): sequencing the most valuable type-strain genomes for metagenomic binning, comparative biology and taxonomic classification.</title>
        <authorList>
            <person name="Goeker M."/>
        </authorList>
    </citation>
    <scope>NUCLEOTIDE SEQUENCE [LARGE SCALE GENOMIC DNA]</scope>
    <source>
        <strain evidence="16 17">DSM 27026</strain>
    </source>
</reference>
<feature type="compositionally biased region" description="Basic and acidic residues" evidence="11">
    <location>
        <begin position="737"/>
        <end position="747"/>
    </location>
</feature>
<keyword evidence="4" id="KW-1134">Transmembrane beta strand</keyword>
<accession>A0A840V8Z6</accession>
<evidence type="ECO:0000256" key="1">
    <source>
        <dbReference type="ARBA" id="ARBA00004442"/>
    </source>
</evidence>
<comment type="similarity">
    <text evidence="2">Belongs to the bacterial secretin family. GSP D subfamily.</text>
</comment>
<evidence type="ECO:0000256" key="6">
    <source>
        <dbReference type="ARBA" id="ARBA00022729"/>
    </source>
</evidence>
<dbReference type="NCBIfam" id="TIGR02517">
    <property type="entry name" value="type_II_gspD"/>
    <property type="match status" value="1"/>
</dbReference>
<protein>
    <submittedName>
        <fullName evidence="16">General secretion pathway protein D</fullName>
    </submittedName>
</protein>
<keyword evidence="9" id="KW-0998">Cell outer membrane</keyword>
<gene>
    <name evidence="16" type="ORF">HNP71_000440</name>
</gene>
<dbReference type="InterPro" id="IPR013356">
    <property type="entry name" value="T2SS_GspD"/>
</dbReference>
<dbReference type="Pfam" id="PF00263">
    <property type="entry name" value="Secretin"/>
    <property type="match status" value="1"/>
</dbReference>
<dbReference type="InterPro" id="IPR038591">
    <property type="entry name" value="NolW-like_sf"/>
</dbReference>
<keyword evidence="8" id="KW-0472">Membrane</keyword>
<evidence type="ECO:0000259" key="14">
    <source>
        <dbReference type="Pfam" id="PF03958"/>
    </source>
</evidence>
<dbReference type="AlphaFoldDB" id="A0A840V8Z6"/>
<feature type="domain" description="Type II/III secretion system secretin-like" evidence="13">
    <location>
        <begin position="534"/>
        <end position="700"/>
    </location>
</feature>
<evidence type="ECO:0000256" key="7">
    <source>
        <dbReference type="ARBA" id="ARBA00022927"/>
    </source>
</evidence>
<evidence type="ECO:0000256" key="5">
    <source>
        <dbReference type="ARBA" id="ARBA00022692"/>
    </source>
</evidence>
<feature type="chain" id="PRO_5033060813" evidence="12">
    <location>
        <begin position="21"/>
        <end position="747"/>
    </location>
</feature>
<keyword evidence="3 10" id="KW-0813">Transport</keyword>
<evidence type="ECO:0000256" key="3">
    <source>
        <dbReference type="ARBA" id="ARBA00022448"/>
    </source>
</evidence>
<dbReference type="InterPro" id="IPR050810">
    <property type="entry name" value="Bact_Secretion_Sys_Channel"/>
</dbReference>
<evidence type="ECO:0000259" key="13">
    <source>
        <dbReference type="Pfam" id="PF00263"/>
    </source>
</evidence>
<dbReference type="PANTHER" id="PTHR30332:SF25">
    <property type="entry name" value="SECRETIN XPSD"/>
    <property type="match status" value="1"/>
</dbReference>
<dbReference type="InterPro" id="IPR049371">
    <property type="entry name" value="GspD-like_N0"/>
</dbReference>
<dbReference type="PANTHER" id="PTHR30332">
    <property type="entry name" value="PROBABLE GENERAL SECRETION PATHWAY PROTEIN D"/>
    <property type="match status" value="1"/>
</dbReference>
<feature type="domain" description="NolW-like" evidence="14">
    <location>
        <begin position="177"/>
        <end position="234"/>
    </location>
</feature>
<feature type="region of interest" description="Disordered" evidence="11">
    <location>
        <begin position="720"/>
        <end position="747"/>
    </location>
</feature>
<dbReference type="GO" id="GO:0015627">
    <property type="term" value="C:type II protein secretion system complex"/>
    <property type="evidence" value="ECO:0007669"/>
    <property type="project" value="InterPro"/>
</dbReference>
<evidence type="ECO:0000256" key="4">
    <source>
        <dbReference type="ARBA" id="ARBA00022452"/>
    </source>
</evidence>
<feature type="signal peptide" evidence="12">
    <location>
        <begin position="1"/>
        <end position="20"/>
    </location>
</feature>
<feature type="compositionally biased region" description="Low complexity" evidence="11">
    <location>
        <begin position="355"/>
        <end position="407"/>
    </location>
</feature>
<dbReference type="GO" id="GO:0015628">
    <property type="term" value="P:protein secretion by the type II secretion system"/>
    <property type="evidence" value="ECO:0007669"/>
    <property type="project" value="InterPro"/>
</dbReference>
<evidence type="ECO:0000256" key="9">
    <source>
        <dbReference type="ARBA" id="ARBA00023237"/>
    </source>
</evidence>
<comment type="subcellular location">
    <subcellularLocation>
        <location evidence="1 10">Cell outer membrane</location>
    </subcellularLocation>
</comment>
<comment type="caution">
    <text evidence="16">The sequence shown here is derived from an EMBL/GenBank/DDBJ whole genome shotgun (WGS) entry which is preliminary data.</text>
</comment>
<dbReference type="RefSeq" id="WP_183265199.1">
    <property type="nucleotide sequence ID" value="NZ_JACHFJ010000001.1"/>
</dbReference>
<feature type="region of interest" description="Disordered" evidence="11">
    <location>
        <begin position="350"/>
        <end position="407"/>
    </location>
</feature>
<evidence type="ECO:0000259" key="15">
    <source>
        <dbReference type="Pfam" id="PF21305"/>
    </source>
</evidence>
<evidence type="ECO:0000256" key="12">
    <source>
        <dbReference type="SAM" id="SignalP"/>
    </source>
</evidence>
<evidence type="ECO:0000256" key="10">
    <source>
        <dbReference type="RuleBase" id="RU004004"/>
    </source>
</evidence>
<dbReference type="GO" id="GO:0009279">
    <property type="term" value="C:cell outer membrane"/>
    <property type="evidence" value="ECO:0007669"/>
    <property type="project" value="UniProtKB-SubCell"/>
</dbReference>
<dbReference type="Gene3D" id="3.55.50.30">
    <property type="match status" value="1"/>
</dbReference>
<dbReference type="Proteomes" id="UP000553706">
    <property type="component" value="Unassembled WGS sequence"/>
</dbReference>
<keyword evidence="7" id="KW-0653">Protein transport</keyword>
<dbReference type="Gene3D" id="3.30.1370.120">
    <property type="match status" value="2"/>
</dbReference>
<keyword evidence="6 12" id="KW-0732">Signal</keyword>
<keyword evidence="17" id="KW-1185">Reference proteome</keyword>
<dbReference type="Pfam" id="PF21305">
    <property type="entry name" value="type_II_gspD_N0"/>
    <property type="match status" value="1"/>
</dbReference>
<feature type="domain" description="NolW-like" evidence="14">
    <location>
        <begin position="320"/>
        <end position="468"/>
    </location>
</feature>
<evidence type="ECO:0000256" key="11">
    <source>
        <dbReference type="SAM" id="MobiDB-lite"/>
    </source>
</evidence>
<dbReference type="Pfam" id="PF03958">
    <property type="entry name" value="Secretin_N"/>
    <property type="match status" value="2"/>
</dbReference>
<feature type="domain" description="GspD-like N0" evidence="15">
    <location>
        <begin position="87"/>
        <end position="156"/>
    </location>
</feature>
<evidence type="ECO:0000256" key="8">
    <source>
        <dbReference type="ARBA" id="ARBA00023136"/>
    </source>
</evidence>
<organism evidence="16 17">
    <name type="scientific">Acidocella aromatica</name>
    <dbReference type="NCBI Taxonomy" id="1303579"/>
    <lineage>
        <taxon>Bacteria</taxon>
        <taxon>Pseudomonadati</taxon>
        <taxon>Pseudomonadota</taxon>
        <taxon>Alphaproteobacteria</taxon>
        <taxon>Acetobacterales</taxon>
        <taxon>Acidocellaceae</taxon>
        <taxon>Acidocella</taxon>
    </lineage>
</organism>